<dbReference type="AlphaFoldDB" id="A0A0D7AP66"/>
<evidence type="ECO:0000256" key="2">
    <source>
        <dbReference type="SAM" id="Phobius"/>
    </source>
</evidence>
<gene>
    <name evidence="3" type="ORF">FISHEDRAFT_68774</name>
</gene>
<keyword evidence="2" id="KW-0812">Transmembrane</keyword>
<keyword evidence="2" id="KW-1133">Transmembrane helix</keyword>
<sequence>MANGAAIGVVLTLTLIGGAVWVFTLWLRRRRRASCDQIHDLPDESRNTGMRVARRDKYGGWTFHDASGRASYMPYGVRDLESDLVSARHPRSPFLAAATPSPVLSTFIASPTVSSFSPCASTTSLIPAASRREVDEDHGISLSNQHAVEPPPPAYQPSADP</sequence>
<organism evidence="3 4">
    <name type="scientific">Fistulina hepatica ATCC 64428</name>
    <dbReference type="NCBI Taxonomy" id="1128425"/>
    <lineage>
        <taxon>Eukaryota</taxon>
        <taxon>Fungi</taxon>
        <taxon>Dikarya</taxon>
        <taxon>Basidiomycota</taxon>
        <taxon>Agaricomycotina</taxon>
        <taxon>Agaricomycetes</taxon>
        <taxon>Agaricomycetidae</taxon>
        <taxon>Agaricales</taxon>
        <taxon>Fistulinaceae</taxon>
        <taxon>Fistulina</taxon>
    </lineage>
</organism>
<keyword evidence="2" id="KW-0472">Membrane</keyword>
<reference evidence="3 4" key="1">
    <citation type="journal article" date="2015" name="Fungal Genet. Biol.">
        <title>Evolution of novel wood decay mechanisms in Agaricales revealed by the genome sequences of Fistulina hepatica and Cylindrobasidium torrendii.</title>
        <authorList>
            <person name="Floudas D."/>
            <person name="Held B.W."/>
            <person name="Riley R."/>
            <person name="Nagy L.G."/>
            <person name="Koehler G."/>
            <person name="Ransdell A.S."/>
            <person name="Younus H."/>
            <person name="Chow J."/>
            <person name="Chiniquy J."/>
            <person name="Lipzen A."/>
            <person name="Tritt A."/>
            <person name="Sun H."/>
            <person name="Haridas S."/>
            <person name="LaButti K."/>
            <person name="Ohm R.A."/>
            <person name="Kues U."/>
            <person name="Blanchette R.A."/>
            <person name="Grigoriev I.V."/>
            <person name="Minto R.E."/>
            <person name="Hibbett D.S."/>
        </authorList>
    </citation>
    <scope>NUCLEOTIDE SEQUENCE [LARGE SCALE GENOMIC DNA]</scope>
    <source>
        <strain evidence="3 4">ATCC 64428</strain>
    </source>
</reference>
<keyword evidence="4" id="KW-1185">Reference proteome</keyword>
<accession>A0A0D7AP66</accession>
<evidence type="ECO:0000313" key="4">
    <source>
        <dbReference type="Proteomes" id="UP000054144"/>
    </source>
</evidence>
<proteinExistence type="predicted"/>
<protein>
    <submittedName>
        <fullName evidence="3">Uncharacterized protein</fullName>
    </submittedName>
</protein>
<evidence type="ECO:0000313" key="3">
    <source>
        <dbReference type="EMBL" id="KIY53559.1"/>
    </source>
</evidence>
<name>A0A0D7AP66_9AGAR</name>
<dbReference type="Proteomes" id="UP000054144">
    <property type="component" value="Unassembled WGS sequence"/>
</dbReference>
<feature type="transmembrane region" description="Helical" evidence="2">
    <location>
        <begin position="6"/>
        <end position="27"/>
    </location>
</feature>
<feature type="compositionally biased region" description="Pro residues" evidence="1">
    <location>
        <begin position="149"/>
        <end position="161"/>
    </location>
</feature>
<feature type="compositionally biased region" description="Basic and acidic residues" evidence="1">
    <location>
        <begin position="130"/>
        <end position="139"/>
    </location>
</feature>
<dbReference type="EMBL" id="KN881606">
    <property type="protein sequence ID" value="KIY53559.1"/>
    <property type="molecule type" value="Genomic_DNA"/>
</dbReference>
<feature type="region of interest" description="Disordered" evidence="1">
    <location>
        <begin position="130"/>
        <end position="161"/>
    </location>
</feature>
<evidence type="ECO:0000256" key="1">
    <source>
        <dbReference type="SAM" id="MobiDB-lite"/>
    </source>
</evidence>